<dbReference type="GO" id="GO:0005524">
    <property type="term" value="F:ATP binding"/>
    <property type="evidence" value="ECO:0007669"/>
    <property type="project" value="UniProtKB-KW"/>
</dbReference>
<dbReference type="Gene3D" id="1.10.8.60">
    <property type="match status" value="1"/>
</dbReference>
<dbReference type="SUPFAM" id="SSF52540">
    <property type="entry name" value="P-loop containing nucleoside triphosphate hydrolases"/>
    <property type="match status" value="1"/>
</dbReference>
<evidence type="ECO:0000256" key="2">
    <source>
        <dbReference type="ARBA" id="ARBA00022840"/>
    </source>
</evidence>
<dbReference type="InterPro" id="IPR050168">
    <property type="entry name" value="AAA_ATPase_domain"/>
</dbReference>
<keyword evidence="2" id="KW-0067">ATP-binding</keyword>
<keyword evidence="1" id="KW-0547">Nucleotide-binding</keyword>
<evidence type="ECO:0000259" key="3">
    <source>
        <dbReference type="Pfam" id="PF17862"/>
    </source>
</evidence>
<protein>
    <submittedName>
        <fullName evidence="4">ATPase, AAA-type, core domain protein</fullName>
    </submittedName>
</protein>
<proteinExistence type="predicted"/>
<dbReference type="AlphaFoldDB" id="T1BVG8"/>
<sequence length="108" mass="12137">ADGRLEILRVHTRKMPLSPEVNLAEIAARCEGYVGSDLAALCREAGLTAIRENQRASMITPAHFEAALHQIHASCDPESLKFYEEFAKQSSRDRVARRRESPVEGIYR</sequence>
<dbReference type="PANTHER" id="PTHR23077">
    <property type="entry name" value="AAA-FAMILY ATPASE"/>
    <property type="match status" value="1"/>
</dbReference>
<gene>
    <name evidence="4" type="ORF">B1A_04739</name>
</gene>
<reference evidence="4" key="2">
    <citation type="journal article" date="2014" name="ISME J.">
        <title>Microbial stratification in low pH oxic and suboxic macroscopic growths along an acid mine drainage.</title>
        <authorList>
            <person name="Mendez-Garcia C."/>
            <person name="Mesa V."/>
            <person name="Sprenger R.R."/>
            <person name="Richter M."/>
            <person name="Diez M.S."/>
            <person name="Solano J."/>
            <person name="Bargiela R."/>
            <person name="Golyshina O.V."/>
            <person name="Manteca A."/>
            <person name="Ramos J.L."/>
            <person name="Gallego J.R."/>
            <person name="Llorente I."/>
            <person name="Martins Dos Santos V.A."/>
            <person name="Jensen O.N."/>
            <person name="Pelaez A.I."/>
            <person name="Sanchez J."/>
            <person name="Ferrer M."/>
        </authorList>
    </citation>
    <scope>NUCLEOTIDE SEQUENCE</scope>
</reference>
<dbReference type="FunFam" id="1.10.8.60:FF:000038">
    <property type="entry name" value="spermatogenesis-associated protein 5-like protein 1"/>
    <property type="match status" value="1"/>
</dbReference>
<dbReference type="PANTHER" id="PTHR23077:SF171">
    <property type="entry name" value="NUCLEAR VALOSIN-CONTAINING PROTEIN-LIKE"/>
    <property type="match status" value="1"/>
</dbReference>
<evidence type="ECO:0000256" key="1">
    <source>
        <dbReference type="ARBA" id="ARBA00022741"/>
    </source>
</evidence>
<dbReference type="InterPro" id="IPR041569">
    <property type="entry name" value="AAA_lid_3"/>
</dbReference>
<comment type="caution">
    <text evidence="4">The sequence shown here is derived from an EMBL/GenBank/DDBJ whole genome shotgun (WGS) entry which is preliminary data.</text>
</comment>
<feature type="non-terminal residue" evidence="4">
    <location>
        <position position="1"/>
    </location>
</feature>
<feature type="domain" description="AAA ATPase AAA+ lid" evidence="3">
    <location>
        <begin position="21"/>
        <end position="65"/>
    </location>
</feature>
<accession>T1BVG8</accession>
<dbReference type="Pfam" id="PF17862">
    <property type="entry name" value="AAA_lid_3"/>
    <property type="match status" value="1"/>
</dbReference>
<name>T1BVG8_9ZZZZ</name>
<evidence type="ECO:0000313" key="4">
    <source>
        <dbReference type="EMBL" id="EQD73862.1"/>
    </source>
</evidence>
<organism evidence="4">
    <name type="scientific">mine drainage metagenome</name>
    <dbReference type="NCBI Taxonomy" id="410659"/>
    <lineage>
        <taxon>unclassified sequences</taxon>
        <taxon>metagenomes</taxon>
        <taxon>ecological metagenomes</taxon>
    </lineage>
</organism>
<reference evidence="4" key="1">
    <citation type="submission" date="2013-08" db="EMBL/GenBank/DDBJ databases">
        <authorList>
            <person name="Mendez C."/>
            <person name="Richter M."/>
            <person name="Ferrer M."/>
            <person name="Sanchez J."/>
        </authorList>
    </citation>
    <scope>NUCLEOTIDE SEQUENCE</scope>
</reference>
<dbReference type="InterPro" id="IPR027417">
    <property type="entry name" value="P-loop_NTPase"/>
</dbReference>
<dbReference type="EMBL" id="AUZX01003452">
    <property type="protein sequence ID" value="EQD73862.1"/>
    <property type="molecule type" value="Genomic_DNA"/>
</dbReference>
<dbReference type="GO" id="GO:0016887">
    <property type="term" value="F:ATP hydrolysis activity"/>
    <property type="evidence" value="ECO:0007669"/>
    <property type="project" value="TreeGrafter"/>
</dbReference>